<dbReference type="SUPFAM" id="SSF53335">
    <property type="entry name" value="S-adenosyl-L-methionine-dependent methyltransferases"/>
    <property type="match status" value="2"/>
</dbReference>
<dbReference type="Gene3D" id="3.40.50.150">
    <property type="entry name" value="Vaccinia Virus protein VP39"/>
    <property type="match status" value="2"/>
</dbReference>
<dbReference type="PROSITE" id="PS00093">
    <property type="entry name" value="N4_MTASE"/>
    <property type="match status" value="1"/>
</dbReference>
<comment type="caution">
    <text evidence="11">The sequence shown here is derived from an EMBL/GenBank/DDBJ whole genome shotgun (WGS) entry which is preliminary data.</text>
</comment>
<evidence type="ECO:0000256" key="6">
    <source>
        <dbReference type="ARBA" id="ARBA00023125"/>
    </source>
</evidence>
<evidence type="ECO:0000256" key="2">
    <source>
        <dbReference type="ARBA" id="ARBA00022603"/>
    </source>
</evidence>
<dbReference type="GO" id="GO:0003677">
    <property type="term" value="F:DNA binding"/>
    <property type="evidence" value="ECO:0007669"/>
    <property type="project" value="UniProtKB-KW"/>
</dbReference>
<reference evidence="11 12" key="1">
    <citation type="submission" date="2019-11" db="EMBL/GenBank/DDBJ databases">
        <title>Genome sequences of 17 halophilic strains isolated from different environments.</title>
        <authorList>
            <person name="Furrow R.E."/>
        </authorList>
    </citation>
    <scope>NUCLEOTIDE SEQUENCE [LARGE SCALE GENOMIC DNA]</scope>
    <source>
        <strain evidence="11 12">22517_05_Cabo</strain>
    </source>
</reference>
<dbReference type="EMBL" id="WMEO01000039">
    <property type="protein sequence ID" value="MYL17998.1"/>
    <property type="molecule type" value="Genomic_DNA"/>
</dbReference>
<dbReference type="InterPro" id="IPR001091">
    <property type="entry name" value="RM_Methyltransferase"/>
</dbReference>
<name>A0A6B1IH52_9EURY</name>
<evidence type="ECO:0000256" key="7">
    <source>
        <dbReference type="ARBA" id="ARBA00049120"/>
    </source>
</evidence>
<dbReference type="GO" id="GO:0015667">
    <property type="term" value="F:site-specific DNA-methyltransferase (cytosine-N4-specific) activity"/>
    <property type="evidence" value="ECO:0007669"/>
    <property type="project" value="UniProtKB-EC"/>
</dbReference>
<dbReference type="EC" id="2.1.1.113" evidence="8"/>
<keyword evidence="4 8" id="KW-0949">S-adenosyl-L-methionine</keyword>
<dbReference type="Pfam" id="PF01555">
    <property type="entry name" value="N6_N4_Mtase"/>
    <property type="match status" value="2"/>
</dbReference>
<dbReference type="GO" id="GO:0009307">
    <property type="term" value="P:DNA restriction-modification system"/>
    <property type="evidence" value="ECO:0007669"/>
    <property type="project" value="UniProtKB-KW"/>
</dbReference>
<sequence>MSDGSFLDGLDYPETDSSPTHTIREGDARDLPVADDSVDLIFTSPPYWQKRDYGHVDQIGQEKTPDAYVSKLMEAFEEWERVLRDTGTILLNIGDTYKNKSRVGVPWKLAEAARQRGWCVRSEIIWKKPNGMPTSSTDRFINRHEYIFHFTPREDYYFDKFGYKTVYDDPVDVWEVPHDRNDNHLAPYPEELVQRGLVAACPPAVCKSCGRPRQRIVDKSLKQLNEDRPQARRAMEIFEESELEDDHLRAIQATGISDAGKGREVQNGTGSNTEEVLKLADEAKDVLGGYFREFTFPEKTTVGWTECDCDKPDTIPGMVLDPFAGSGTTIEVAISMGLSAVGVDIDPPDDLRRFTDSNAII</sequence>
<proteinExistence type="inferred from homology"/>
<protein>
    <recommendedName>
        <fullName evidence="8">Type II methyltransferase</fullName>
        <ecNumber evidence="8">2.1.1.113</ecNumber>
    </recommendedName>
    <alternativeName>
        <fullName evidence="8">N-4 cytosine-specific methyltransferase</fullName>
    </alternativeName>
</protein>
<evidence type="ECO:0000256" key="9">
    <source>
        <dbReference type="SAM" id="MobiDB-lite"/>
    </source>
</evidence>
<dbReference type="InterPro" id="IPR017985">
    <property type="entry name" value="MeTrfase_CN4_CS"/>
</dbReference>
<evidence type="ECO:0000313" key="12">
    <source>
        <dbReference type="Proteomes" id="UP000460194"/>
    </source>
</evidence>
<feature type="region of interest" description="Disordered" evidence="9">
    <location>
        <begin position="1"/>
        <end position="29"/>
    </location>
</feature>
<keyword evidence="3 11" id="KW-0808">Transferase</keyword>
<keyword evidence="6" id="KW-0238">DNA-binding</keyword>
<evidence type="ECO:0000256" key="3">
    <source>
        <dbReference type="ARBA" id="ARBA00022679"/>
    </source>
</evidence>
<evidence type="ECO:0000256" key="1">
    <source>
        <dbReference type="ARBA" id="ARBA00010203"/>
    </source>
</evidence>
<keyword evidence="2 8" id="KW-0489">Methyltransferase</keyword>
<feature type="domain" description="DNA methylase N-4/N-6" evidence="10">
    <location>
        <begin position="317"/>
        <end position="346"/>
    </location>
</feature>
<feature type="domain" description="DNA methylase N-4/N-6" evidence="10">
    <location>
        <begin position="38"/>
        <end position="197"/>
    </location>
</feature>
<comment type="similarity">
    <text evidence="1">Belongs to the N(4)/N(6)-methyltransferase family. N(4) subfamily.</text>
</comment>
<evidence type="ECO:0000259" key="10">
    <source>
        <dbReference type="Pfam" id="PF01555"/>
    </source>
</evidence>
<dbReference type="GO" id="GO:0032259">
    <property type="term" value="P:methylation"/>
    <property type="evidence" value="ECO:0007669"/>
    <property type="project" value="UniProtKB-KW"/>
</dbReference>
<dbReference type="AlphaFoldDB" id="A0A6B1IH52"/>
<dbReference type="Proteomes" id="UP000460194">
    <property type="component" value="Unassembled WGS sequence"/>
</dbReference>
<evidence type="ECO:0000256" key="5">
    <source>
        <dbReference type="ARBA" id="ARBA00022747"/>
    </source>
</evidence>
<dbReference type="GO" id="GO:0008170">
    <property type="term" value="F:N-methyltransferase activity"/>
    <property type="evidence" value="ECO:0007669"/>
    <property type="project" value="InterPro"/>
</dbReference>
<accession>A0A6B1IH52</accession>
<dbReference type="PRINTS" id="PR00508">
    <property type="entry name" value="S21N4MTFRASE"/>
</dbReference>
<comment type="catalytic activity">
    <reaction evidence="7 8">
        <text>a 2'-deoxycytidine in DNA + S-adenosyl-L-methionine = an N(4)-methyl-2'-deoxycytidine in DNA + S-adenosyl-L-homocysteine + H(+)</text>
        <dbReference type="Rhea" id="RHEA:16857"/>
        <dbReference type="Rhea" id="RHEA-COMP:11369"/>
        <dbReference type="Rhea" id="RHEA-COMP:13674"/>
        <dbReference type="ChEBI" id="CHEBI:15378"/>
        <dbReference type="ChEBI" id="CHEBI:57856"/>
        <dbReference type="ChEBI" id="CHEBI:59789"/>
        <dbReference type="ChEBI" id="CHEBI:85452"/>
        <dbReference type="ChEBI" id="CHEBI:137933"/>
        <dbReference type="EC" id="2.1.1.113"/>
    </reaction>
</comment>
<dbReference type="InterPro" id="IPR029063">
    <property type="entry name" value="SAM-dependent_MTases_sf"/>
</dbReference>
<keyword evidence="5 8" id="KW-0680">Restriction system</keyword>
<evidence type="ECO:0000256" key="4">
    <source>
        <dbReference type="ARBA" id="ARBA00022691"/>
    </source>
</evidence>
<gene>
    <name evidence="11" type="ORF">GLW36_15265</name>
</gene>
<evidence type="ECO:0000256" key="8">
    <source>
        <dbReference type="RuleBase" id="RU362026"/>
    </source>
</evidence>
<dbReference type="InterPro" id="IPR002941">
    <property type="entry name" value="DNA_methylase_N4/N6"/>
</dbReference>
<dbReference type="RefSeq" id="WP_159369579.1">
    <property type="nucleotide sequence ID" value="NZ_WMEO01000039.1"/>
</dbReference>
<organism evidence="11 12">
    <name type="scientific">Halorubrum distributum</name>
    <dbReference type="NCBI Taxonomy" id="29283"/>
    <lineage>
        <taxon>Archaea</taxon>
        <taxon>Methanobacteriati</taxon>
        <taxon>Methanobacteriota</taxon>
        <taxon>Stenosarchaea group</taxon>
        <taxon>Halobacteria</taxon>
        <taxon>Halobacteriales</taxon>
        <taxon>Haloferacaceae</taxon>
        <taxon>Halorubrum</taxon>
        <taxon>Halorubrum distributum group</taxon>
    </lineage>
</organism>
<evidence type="ECO:0000313" key="11">
    <source>
        <dbReference type="EMBL" id="MYL17998.1"/>
    </source>
</evidence>